<feature type="compositionally biased region" description="Polar residues" evidence="2">
    <location>
        <begin position="238"/>
        <end position="247"/>
    </location>
</feature>
<dbReference type="EMBL" id="QXFZ01001283">
    <property type="protein sequence ID" value="KAE9093366.1"/>
    <property type="molecule type" value="Genomic_DNA"/>
</dbReference>
<evidence type="ECO:0000313" key="6">
    <source>
        <dbReference type="Proteomes" id="UP000429523"/>
    </source>
</evidence>
<name>A0A6A3RAE3_9STRA</name>
<evidence type="ECO:0000313" key="7">
    <source>
        <dbReference type="Proteomes" id="UP000441208"/>
    </source>
</evidence>
<protein>
    <submittedName>
        <fullName evidence="4">Uncharacterized protein</fullName>
    </submittedName>
</protein>
<keyword evidence="1" id="KW-0175">Coiled coil</keyword>
<proteinExistence type="predicted"/>
<evidence type="ECO:0000256" key="2">
    <source>
        <dbReference type="SAM" id="MobiDB-lite"/>
    </source>
</evidence>
<dbReference type="EMBL" id="QXGF01001341">
    <property type="protein sequence ID" value="KAE8930705.1"/>
    <property type="molecule type" value="Genomic_DNA"/>
</dbReference>
<feature type="compositionally biased region" description="Pro residues" evidence="2">
    <location>
        <begin position="200"/>
        <end position="218"/>
    </location>
</feature>
<dbReference type="EMBL" id="QXFY01000758">
    <property type="protein sequence ID" value="KAE9336306.1"/>
    <property type="molecule type" value="Genomic_DNA"/>
</dbReference>
<feature type="region of interest" description="Disordered" evidence="2">
    <location>
        <begin position="196"/>
        <end position="261"/>
    </location>
</feature>
<gene>
    <name evidence="4" type="ORF">PF007_g18159</name>
    <name evidence="5" type="ORF">PF008_g13084</name>
    <name evidence="3" type="ORF">PF009_g19211</name>
</gene>
<accession>A0A6A3RAE3</accession>
<comment type="caution">
    <text evidence="4">The sequence shown here is derived from an EMBL/GenBank/DDBJ whole genome shotgun (WGS) entry which is preliminary data.</text>
</comment>
<feature type="compositionally biased region" description="Low complexity" evidence="2">
    <location>
        <begin position="248"/>
        <end position="258"/>
    </location>
</feature>
<reference evidence="6 7" key="1">
    <citation type="submission" date="2018-08" db="EMBL/GenBank/DDBJ databases">
        <title>Genomic investigation of the strawberry pathogen Phytophthora fragariae indicates pathogenicity is determined by transcriptional variation in three key races.</title>
        <authorList>
            <person name="Adams T.M."/>
            <person name="Armitage A.D."/>
            <person name="Sobczyk M.K."/>
            <person name="Bates H.J."/>
            <person name="Dunwell J.M."/>
            <person name="Nellist C.F."/>
            <person name="Harrison R.J."/>
        </authorList>
    </citation>
    <scope>NUCLEOTIDE SEQUENCE [LARGE SCALE GENOMIC DNA]</scope>
    <source>
        <strain evidence="4 7">NOV-71</strain>
        <strain evidence="5 8">NOV-77</strain>
        <strain evidence="3 6">NOV-9</strain>
    </source>
</reference>
<dbReference type="Proteomes" id="UP000441208">
    <property type="component" value="Unassembled WGS sequence"/>
</dbReference>
<dbReference type="Proteomes" id="UP000429523">
    <property type="component" value="Unassembled WGS sequence"/>
</dbReference>
<sequence>MQQDRLEGWMVRQIENADLAKETVIQLPATKVSTASPRVTLPSASTPRRLNGGVVRSHRSVTAAAGQEMCSLLPVESPRPDREAALGALRHQPDKSVEKMWRAQFHDRQRARVEGDHVDRTKVLHNIKGKHQHGGDEDSPLFLWGLPREHILDFIRQSVLPASWANPASRPVGEWEAVPNEEDEVERVRRILANALALAPPNPPKKPLSPRAPSPPRSPNKRTENASSPRRNGGMSPRVSTIGTGCFSSPPSSPRSSRVTPRYEERIHRFIAELRADPSLWAAFQREIEEIQHQHRVKNYTRDKIRENKERARTPRSIEAHELRKKQAAERMERTQRQREQIVQLEDERLAVKREAYLRRVNPTRQLSAAEQELTVRYRRRKMWLHVVTFSAISHRWHKKLLQTKHVMLMARIKRTAASTIQRIWRRWKWQHASKHTVVIYTWLRKCMWKLLLRVRCRRKARYAMLLRQFMLNHFTESHATRNFNRMMIQWRIKVIRAQKAGMSFINCNRARMQALSIWWDEVDHERQRMDRQQNSNIDDGRRLTTRKESVCSLLGSAPGSAGSNRKSFSQAGSISILGGMDEKLATMQMLLTPIELQRLQQNSVQVVKIPKSIKNRLLTELLTNSRKDFRRRQQAYKEMMLCASYAREVKLEEARAIVQSSVNWDGATDTGRGMTRTGSLRRWKHLSVEGCNSLWRPTQN</sequence>
<evidence type="ECO:0000256" key="1">
    <source>
        <dbReference type="SAM" id="Coils"/>
    </source>
</evidence>
<evidence type="ECO:0000313" key="8">
    <source>
        <dbReference type="Proteomes" id="UP000486351"/>
    </source>
</evidence>
<evidence type="ECO:0000313" key="3">
    <source>
        <dbReference type="EMBL" id="KAE8930705.1"/>
    </source>
</evidence>
<dbReference type="Proteomes" id="UP000486351">
    <property type="component" value="Unassembled WGS sequence"/>
</dbReference>
<evidence type="ECO:0000313" key="4">
    <source>
        <dbReference type="EMBL" id="KAE9093366.1"/>
    </source>
</evidence>
<evidence type="ECO:0000313" key="5">
    <source>
        <dbReference type="EMBL" id="KAE9336306.1"/>
    </source>
</evidence>
<organism evidence="4 7">
    <name type="scientific">Phytophthora fragariae</name>
    <dbReference type="NCBI Taxonomy" id="53985"/>
    <lineage>
        <taxon>Eukaryota</taxon>
        <taxon>Sar</taxon>
        <taxon>Stramenopiles</taxon>
        <taxon>Oomycota</taxon>
        <taxon>Peronosporomycetes</taxon>
        <taxon>Peronosporales</taxon>
        <taxon>Peronosporaceae</taxon>
        <taxon>Phytophthora</taxon>
    </lineage>
</organism>
<feature type="coiled-coil region" evidence="1">
    <location>
        <begin position="318"/>
        <end position="355"/>
    </location>
</feature>
<dbReference type="AlphaFoldDB" id="A0A6A3RAE3"/>